<protein>
    <submittedName>
        <fullName evidence="2">Uncharacterized protein</fullName>
    </submittedName>
</protein>
<evidence type="ECO:0000256" key="1">
    <source>
        <dbReference type="SAM" id="Phobius"/>
    </source>
</evidence>
<dbReference type="AlphaFoldDB" id="H2XR00"/>
<keyword evidence="1" id="KW-1133">Transmembrane helix</keyword>
<dbReference type="Proteomes" id="UP000008144">
    <property type="component" value="Chromosome 5"/>
</dbReference>
<keyword evidence="1" id="KW-0472">Membrane</keyword>
<name>H2XR00_CIOIN</name>
<sequence length="53" mass="6239">MPLLYLEYLTVFLGTFYVYSFKSLKNMFFSPQVYINLDTSTNVNNLYPLLTSN</sequence>
<proteinExistence type="predicted"/>
<keyword evidence="1" id="KW-0812">Transmembrane</keyword>
<dbReference type="InParanoid" id="H2XR00"/>
<keyword evidence="3" id="KW-1185">Reference proteome</keyword>
<reference evidence="2" key="2">
    <citation type="journal article" date="2008" name="Genome Biol.">
        <title>Improved genome assembly and evidence-based global gene model set for the chordate Ciona intestinalis: new insight into intron and operon populations.</title>
        <authorList>
            <person name="Satou Y."/>
            <person name="Mineta K."/>
            <person name="Ogasawara M."/>
            <person name="Sasakura Y."/>
            <person name="Shoguchi E."/>
            <person name="Ueno K."/>
            <person name="Yamada L."/>
            <person name="Matsumoto J."/>
            <person name="Wasserscheid J."/>
            <person name="Dewar K."/>
            <person name="Wiley G.B."/>
            <person name="Macmil S.L."/>
            <person name="Roe B.A."/>
            <person name="Zeller R.W."/>
            <person name="Hastings K.E."/>
            <person name="Lemaire P."/>
            <person name="Lindquist E."/>
            <person name="Endo T."/>
            <person name="Hotta K."/>
            <person name="Inaba K."/>
        </authorList>
    </citation>
    <scope>NUCLEOTIDE SEQUENCE [LARGE SCALE GENOMIC DNA]</scope>
    <source>
        <strain evidence="2">wild type</strain>
    </source>
</reference>
<reference evidence="2" key="3">
    <citation type="submission" date="2025-08" db="UniProtKB">
        <authorList>
            <consortium name="Ensembl"/>
        </authorList>
    </citation>
    <scope>IDENTIFICATION</scope>
</reference>
<dbReference type="HOGENOM" id="CLU_3067899_0_0_1"/>
<reference evidence="3" key="1">
    <citation type="journal article" date="2002" name="Science">
        <title>The draft genome of Ciona intestinalis: insights into chordate and vertebrate origins.</title>
        <authorList>
            <person name="Dehal P."/>
            <person name="Satou Y."/>
            <person name="Campbell R.K."/>
            <person name="Chapman J."/>
            <person name="Degnan B."/>
            <person name="De Tomaso A."/>
            <person name="Davidson B."/>
            <person name="Di Gregorio A."/>
            <person name="Gelpke M."/>
            <person name="Goodstein D.M."/>
            <person name="Harafuji N."/>
            <person name="Hastings K.E."/>
            <person name="Ho I."/>
            <person name="Hotta K."/>
            <person name="Huang W."/>
            <person name="Kawashima T."/>
            <person name="Lemaire P."/>
            <person name="Martinez D."/>
            <person name="Meinertzhagen I.A."/>
            <person name="Necula S."/>
            <person name="Nonaka M."/>
            <person name="Putnam N."/>
            <person name="Rash S."/>
            <person name="Saiga H."/>
            <person name="Satake M."/>
            <person name="Terry A."/>
            <person name="Yamada L."/>
            <person name="Wang H.G."/>
            <person name="Awazu S."/>
            <person name="Azumi K."/>
            <person name="Boore J."/>
            <person name="Branno M."/>
            <person name="Chin-Bow S."/>
            <person name="DeSantis R."/>
            <person name="Doyle S."/>
            <person name="Francino P."/>
            <person name="Keys D.N."/>
            <person name="Haga S."/>
            <person name="Hayashi H."/>
            <person name="Hino K."/>
            <person name="Imai K.S."/>
            <person name="Inaba K."/>
            <person name="Kano S."/>
            <person name="Kobayashi K."/>
            <person name="Kobayashi M."/>
            <person name="Lee B.I."/>
            <person name="Makabe K.W."/>
            <person name="Manohar C."/>
            <person name="Matassi G."/>
            <person name="Medina M."/>
            <person name="Mochizuki Y."/>
            <person name="Mount S."/>
            <person name="Morishita T."/>
            <person name="Miura S."/>
            <person name="Nakayama A."/>
            <person name="Nishizaka S."/>
            <person name="Nomoto H."/>
            <person name="Ohta F."/>
            <person name="Oishi K."/>
            <person name="Rigoutsos I."/>
            <person name="Sano M."/>
            <person name="Sasaki A."/>
            <person name="Sasakura Y."/>
            <person name="Shoguchi E."/>
            <person name="Shin-i T."/>
            <person name="Spagnuolo A."/>
            <person name="Stainier D."/>
            <person name="Suzuki M.M."/>
            <person name="Tassy O."/>
            <person name="Takatori N."/>
            <person name="Tokuoka M."/>
            <person name="Yagi K."/>
            <person name="Yoshizaki F."/>
            <person name="Wada S."/>
            <person name="Zhang C."/>
            <person name="Hyatt P.D."/>
            <person name="Larimer F."/>
            <person name="Detter C."/>
            <person name="Doggett N."/>
            <person name="Glavina T."/>
            <person name="Hawkins T."/>
            <person name="Richardson P."/>
            <person name="Lucas S."/>
            <person name="Kohara Y."/>
            <person name="Levine M."/>
            <person name="Satoh N."/>
            <person name="Rokhsar D.S."/>
        </authorList>
    </citation>
    <scope>NUCLEOTIDE SEQUENCE [LARGE SCALE GENOMIC DNA]</scope>
</reference>
<dbReference type="EMBL" id="EAAA01002104">
    <property type="status" value="NOT_ANNOTATED_CDS"/>
    <property type="molecule type" value="Genomic_DNA"/>
</dbReference>
<organism evidence="2 3">
    <name type="scientific">Ciona intestinalis</name>
    <name type="common">Transparent sea squirt</name>
    <name type="synonym">Ascidia intestinalis</name>
    <dbReference type="NCBI Taxonomy" id="7719"/>
    <lineage>
        <taxon>Eukaryota</taxon>
        <taxon>Metazoa</taxon>
        <taxon>Chordata</taxon>
        <taxon>Tunicata</taxon>
        <taxon>Ascidiacea</taxon>
        <taxon>Phlebobranchia</taxon>
        <taxon>Cionidae</taxon>
        <taxon>Ciona</taxon>
    </lineage>
</organism>
<reference evidence="2" key="4">
    <citation type="submission" date="2025-09" db="UniProtKB">
        <authorList>
            <consortium name="Ensembl"/>
        </authorList>
    </citation>
    <scope>IDENTIFICATION</scope>
</reference>
<evidence type="ECO:0000313" key="3">
    <source>
        <dbReference type="Proteomes" id="UP000008144"/>
    </source>
</evidence>
<feature type="transmembrane region" description="Helical" evidence="1">
    <location>
        <begin position="6"/>
        <end position="24"/>
    </location>
</feature>
<evidence type="ECO:0000313" key="2">
    <source>
        <dbReference type="Ensembl" id="ENSCINP00000032084.1"/>
    </source>
</evidence>
<dbReference type="Ensembl" id="ENSCINT00000034146.1">
    <property type="protein sequence ID" value="ENSCINP00000032084.1"/>
    <property type="gene ID" value="ENSCING00000021852.1"/>
</dbReference>
<accession>H2XR00</accession>